<reference evidence="1" key="1">
    <citation type="submission" date="2020-04" db="EMBL/GenBank/DDBJ databases">
        <title>Hybrid Assembly of Korean Phytophthora infestans isolates.</title>
        <authorList>
            <person name="Prokchorchik M."/>
            <person name="Lee Y."/>
            <person name="Seo J."/>
            <person name="Cho J.-H."/>
            <person name="Park Y.-E."/>
            <person name="Jang D.-C."/>
            <person name="Im J.-S."/>
            <person name="Choi J.-G."/>
            <person name="Park H.-J."/>
            <person name="Lee G.-B."/>
            <person name="Lee Y.-G."/>
            <person name="Hong S.-Y."/>
            <person name="Cho K."/>
            <person name="Sohn K.H."/>
        </authorList>
    </citation>
    <scope>NUCLEOTIDE SEQUENCE</scope>
    <source>
        <strain evidence="1">KR_1_A1</strain>
        <strain evidence="2">KR_2_A2</strain>
    </source>
</reference>
<gene>
    <name evidence="1" type="ORF">GN244_ATG12859</name>
    <name evidence="2" type="ORF">GN958_ATG15994</name>
</gene>
<comment type="caution">
    <text evidence="1">The sequence shown here is derived from an EMBL/GenBank/DDBJ whole genome shotgun (WGS) entry which is preliminary data.</text>
</comment>
<sequence>MYELAVLKAFLCMPPPPTHLGVPCAPPTLLRVTTRPLLAKKSSGTAHDIYPMKRRKRISSVSRVILHDALVWATPFASKRDAVFYGARTGSQRTFQRDT</sequence>
<dbReference type="EMBL" id="JAACNO010002256">
    <property type="protein sequence ID" value="KAF4134738.1"/>
    <property type="molecule type" value="Genomic_DNA"/>
</dbReference>
<dbReference type="AlphaFoldDB" id="A0A833VZ75"/>
<proteinExistence type="predicted"/>
<evidence type="ECO:0000313" key="1">
    <source>
        <dbReference type="EMBL" id="KAF4035089.1"/>
    </source>
</evidence>
<evidence type="ECO:0000313" key="2">
    <source>
        <dbReference type="EMBL" id="KAF4134738.1"/>
    </source>
</evidence>
<organism evidence="1 3">
    <name type="scientific">Phytophthora infestans</name>
    <name type="common">Potato late blight agent</name>
    <name type="synonym">Botrytis infestans</name>
    <dbReference type="NCBI Taxonomy" id="4787"/>
    <lineage>
        <taxon>Eukaryota</taxon>
        <taxon>Sar</taxon>
        <taxon>Stramenopiles</taxon>
        <taxon>Oomycota</taxon>
        <taxon>Peronosporomycetes</taxon>
        <taxon>Peronosporales</taxon>
        <taxon>Peronosporaceae</taxon>
        <taxon>Phytophthora</taxon>
    </lineage>
</organism>
<protein>
    <submittedName>
        <fullName evidence="1">Uncharacterized protein</fullName>
    </submittedName>
</protein>
<evidence type="ECO:0000313" key="3">
    <source>
        <dbReference type="Proteomes" id="UP000602510"/>
    </source>
</evidence>
<dbReference type="Proteomes" id="UP000602510">
    <property type="component" value="Unassembled WGS sequence"/>
</dbReference>
<dbReference type="EMBL" id="WSZM01000331">
    <property type="protein sequence ID" value="KAF4035089.1"/>
    <property type="molecule type" value="Genomic_DNA"/>
</dbReference>
<accession>A0A833VZ75</accession>
<dbReference type="Proteomes" id="UP000704712">
    <property type="component" value="Unassembled WGS sequence"/>
</dbReference>
<name>A0A833VZ75_PHYIN</name>
<keyword evidence="3" id="KW-1185">Reference proteome</keyword>